<dbReference type="EMBL" id="FNLO01000002">
    <property type="protein sequence ID" value="SDV47152.1"/>
    <property type="molecule type" value="Genomic_DNA"/>
</dbReference>
<dbReference type="PANTHER" id="PTHR30579">
    <property type="entry name" value="TRANSCRIPTIONAL REGULATOR"/>
    <property type="match status" value="1"/>
</dbReference>
<feature type="region of interest" description="Disordered" evidence="5">
    <location>
        <begin position="1"/>
        <end position="22"/>
    </location>
</feature>
<dbReference type="InterPro" id="IPR036388">
    <property type="entry name" value="WH-like_DNA-bd_sf"/>
</dbReference>
<accession>A0A1H2PLA0</accession>
<dbReference type="InterPro" id="IPR005119">
    <property type="entry name" value="LysR_subst-bd"/>
</dbReference>
<dbReference type="SUPFAM" id="SSF53850">
    <property type="entry name" value="Periplasmic binding protein-like II"/>
    <property type="match status" value="1"/>
</dbReference>
<evidence type="ECO:0000256" key="5">
    <source>
        <dbReference type="SAM" id="MobiDB-lite"/>
    </source>
</evidence>
<dbReference type="GO" id="GO:0003700">
    <property type="term" value="F:DNA-binding transcription factor activity"/>
    <property type="evidence" value="ECO:0007669"/>
    <property type="project" value="InterPro"/>
</dbReference>
<dbReference type="InterPro" id="IPR036390">
    <property type="entry name" value="WH_DNA-bd_sf"/>
</dbReference>
<feature type="compositionally biased region" description="Low complexity" evidence="5">
    <location>
        <begin position="301"/>
        <end position="317"/>
    </location>
</feature>
<keyword evidence="2" id="KW-0805">Transcription regulation</keyword>
<dbReference type="PRINTS" id="PR00039">
    <property type="entry name" value="HTHLYSR"/>
</dbReference>
<comment type="similarity">
    <text evidence="1">Belongs to the LysR transcriptional regulatory family.</text>
</comment>
<dbReference type="InterPro" id="IPR000847">
    <property type="entry name" value="LysR_HTH_N"/>
</dbReference>
<evidence type="ECO:0000256" key="1">
    <source>
        <dbReference type="ARBA" id="ARBA00009437"/>
    </source>
</evidence>
<evidence type="ECO:0000259" key="6">
    <source>
        <dbReference type="PROSITE" id="PS50931"/>
    </source>
</evidence>
<dbReference type="OrthoDB" id="9789529at2"/>
<evidence type="ECO:0000313" key="7">
    <source>
        <dbReference type="EMBL" id="SDV47152.1"/>
    </source>
</evidence>
<dbReference type="Pfam" id="PF03466">
    <property type="entry name" value="LysR_substrate"/>
    <property type="match status" value="1"/>
</dbReference>
<dbReference type="SUPFAM" id="SSF46785">
    <property type="entry name" value="Winged helix' DNA-binding domain"/>
    <property type="match status" value="1"/>
</dbReference>
<organism evidence="7 8">
    <name type="scientific">Chitinasiproducens palmae</name>
    <dbReference type="NCBI Taxonomy" id="1770053"/>
    <lineage>
        <taxon>Bacteria</taxon>
        <taxon>Pseudomonadati</taxon>
        <taxon>Pseudomonadota</taxon>
        <taxon>Betaproteobacteria</taxon>
        <taxon>Burkholderiales</taxon>
        <taxon>Burkholderiaceae</taxon>
        <taxon>Chitinasiproducens</taxon>
    </lineage>
</organism>
<evidence type="ECO:0000256" key="3">
    <source>
        <dbReference type="ARBA" id="ARBA00023125"/>
    </source>
</evidence>
<dbReference type="Gene3D" id="3.40.190.10">
    <property type="entry name" value="Periplasmic binding protein-like II"/>
    <property type="match status" value="2"/>
</dbReference>
<dbReference type="GO" id="GO:0003677">
    <property type="term" value="F:DNA binding"/>
    <property type="evidence" value="ECO:0007669"/>
    <property type="project" value="UniProtKB-KW"/>
</dbReference>
<proteinExistence type="inferred from homology"/>
<evidence type="ECO:0000256" key="4">
    <source>
        <dbReference type="ARBA" id="ARBA00023163"/>
    </source>
</evidence>
<sequence length="325" mass="35459">MHDDSSPQAANRPPPLPSHQPPTFDLELLRTFLAVVSYGTFTAAARHLKRTQSAVTQQMYRLEEQVGSALFLKAGRSKRLSPRGQQLLHYAKEILSLNDDAMWSLRQGAGHGLLRIGSPHDVAETLLPSVLGRLRRSLPEVSSEIHIGRSPELMAALNEGRLDMVISSREDDALEGFALSTLPTVWLCAAHFVPAIGEPVPLIVGDTASIFFRFALDALDRAKMAWRPACTSSSPLGVKAAIRAGLGVAARSTHLLGPDMRVLGAPDGFPKLPDITYFLWIRPHVANTLAQQAFELLRANQPARGGARRGAPASSRRQQSRLREP</sequence>
<dbReference type="Gene3D" id="1.10.10.10">
    <property type="entry name" value="Winged helix-like DNA-binding domain superfamily/Winged helix DNA-binding domain"/>
    <property type="match status" value="1"/>
</dbReference>
<name>A0A1H2PLA0_9BURK</name>
<dbReference type="AlphaFoldDB" id="A0A1H2PLA0"/>
<protein>
    <submittedName>
        <fullName evidence="7">DNA-binding transcriptional regulator, LysR family</fullName>
    </submittedName>
</protein>
<feature type="region of interest" description="Disordered" evidence="5">
    <location>
        <begin position="301"/>
        <end position="325"/>
    </location>
</feature>
<dbReference type="PROSITE" id="PS50931">
    <property type="entry name" value="HTH_LYSR"/>
    <property type="match status" value="1"/>
</dbReference>
<dbReference type="STRING" id="1770053.SAMN05216551_102318"/>
<dbReference type="Pfam" id="PF00126">
    <property type="entry name" value="HTH_1"/>
    <property type="match status" value="1"/>
</dbReference>
<keyword evidence="3 7" id="KW-0238">DNA-binding</keyword>
<evidence type="ECO:0000313" key="8">
    <source>
        <dbReference type="Proteomes" id="UP000243719"/>
    </source>
</evidence>
<dbReference type="RefSeq" id="WP_091905389.1">
    <property type="nucleotide sequence ID" value="NZ_FNLO01000002.1"/>
</dbReference>
<keyword evidence="8" id="KW-1185">Reference proteome</keyword>
<dbReference type="InterPro" id="IPR050176">
    <property type="entry name" value="LTTR"/>
</dbReference>
<feature type="domain" description="HTH lysR-type" evidence="6">
    <location>
        <begin position="24"/>
        <end position="81"/>
    </location>
</feature>
<reference evidence="8" key="1">
    <citation type="submission" date="2016-09" db="EMBL/GenBank/DDBJ databases">
        <authorList>
            <person name="Varghese N."/>
            <person name="Submissions S."/>
        </authorList>
    </citation>
    <scope>NUCLEOTIDE SEQUENCE [LARGE SCALE GENOMIC DNA]</scope>
    <source>
        <strain evidence="8">JS23</strain>
    </source>
</reference>
<evidence type="ECO:0000256" key="2">
    <source>
        <dbReference type="ARBA" id="ARBA00023015"/>
    </source>
</evidence>
<gene>
    <name evidence="7" type="ORF">SAMN05216551_102318</name>
</gene>
<dbReference type="Proteomes" id="UP000243719">
    <property type="component" value="Unassembled WGS sequence"/>
</dbReference>
<dbReference type="PANTHER" id="PTHR30579:SF7">
    <property type="entry name" value="HTH-TYPE TRANSCRIPTIONAL REGULATOR LRHA-RELATED"/>
    <property type="match status" value="1"/>
</dbReference>
<keyword evidence="4" id="KW-0804">Transcription</keyword>